<dbReference type="EMBL" id="QGNW01001559">
    <property type="protein sequence ID" value="RVW36803.1"/>
    <property type="molecule type" value="Genomic_DNA"/>
</dbReference>
<gene>
    <name evidence="1" type="ORF">CK203_103359</name>
</gene>
<evidence type="ECO:0000313" key="2">
    <source>
        <dbReference type="Proteomes" id="UP000288805"/>
    </source>
</evidence>
<name>A0A438DMX5_VITVI</name>
<sequence length="353" mass="39390">MSSSLLLMEPMVARLGGFSQLVVPLGAVNVLHHRGDHRVTVRENVLHHRGDHRVRVRSPESELSSWGARCMGVWLMWPNVTVSGIAPAVPGYIDSGSGLEFATWPLERCDGEAPCRSLANCLLSMAWRHSELSSSPLPDERLLEGVASLSVTESTKFPQTAPMLRPCVPMIHVSAKWTHAFNQDRLLVQSSLQKVHIYSIRSSVSLFNGRETFWLVMMPLGGGRAIITLRRLTEIVGGARLSEIMGGDLPSFLSFRSAGSGTWAMGKRATCPLGEIRMELIRIEMRATCHQGRVPTPWALNDEVYLTGIDRAPRPYGYWTLYGSPINWKATTNKEWSKEDLQAKPRTIEEMFE</sequence>
<proteinExistence type="predicted"/>
<organism evidence="1 2">
    <name type="scientific">Vitis vinifera</name>
    <name type="common">Grape</name>
    <dbReference type="NCBI Taxonomy" id="29760"/>
    <lineage>
        <taxon>Eukaryota</taxon>
        <taxon>Viridiplantae</taxon>
        <taxon>Streptophyta</taxon>
        <taxon>Embryophyta</taxon>
        <taxon>Tracheophyta</taxon>
        <taxon>Spermatophyta</taxon>
        <taxon>Magnoliopsida</taxon>
        <taxon>eudicotyledons</taxon>
        <taxon>Gunneridae</taxon>
        <taxon>Pentapetalae</taxon>
        <taxon>rosids</taxon>
        <taxon>Vitales</taxon>
        <taxon>Vitaceae</taxon>
        <taxon>Viteae</taxon>
        <taxon>Vitis</taxon>
    </lineage>
</organism>
<comment type="caution">
    <text evidence="1">The sequence shown here is derived from an EMBL/GenBank/DDBJ whole genome shotgun (WGS) entry which is preliminary data.</text>
</comment>
<reference evidence="1 2" key="1">
    <citation type="journal article" date="2018" name="PLoS Genet.">
        <title>Population sequencing reveals clonal diversity and ancestral inbreeding in the grapevine cultivar Chardonnay.</title>
        <authorList>
            <person name="Roach M.J."/>
            <person name="Johnson D.L."/>
            <person name="Bohlmann J."/>
            <person name="van Vuuren H.J."/>
            <person name="Jones S.J."/>
            <person name="Pretorius I.S."/>
            <person name="Schmidt S.A."/>
            <person name="Borneman A.R."/>
        </authorList>
    </citation>
    <scope>NUCLEOTIDE SEQUENCE [LARGE SCALE GENOMIC DNA]</scope>
    <source>
        <strain evidence="2">cv. Chardonnay</strain>
        <tissue evidence="1">Leaf</tissue>
    </source>
</reference>
<accession>A0A438DMX5</accession>
<dbReference type="AlphaFoldDB" id="A0A438DMX5"/>
<dbReference type="Proteomes" id="UP000288805">
    <property type="component" value="Unassembled WGS sequence"/>
</dbReference>
<evidence type="ECO:0000313" key="1">
    <source>
        <dbReference type="EMBL" id="RVW36803.1"/>
    </source>
</evidence>
<protein>
    <submittedName>
        <fullName evidence="1">Uncharacterized protein</fullName>
    </submittedName>
</protein>